<evidence type="ECO:0000256" key="1">
    <source>
        <dbReference type="SAM" id="MobiDB-lite"/>
    </source>
</evidence>
<reference evidence="2 3" key="2">
    <citation type="journal article" date="2017" name="Front. Plant Sci.">
        <title>Gene Classification and Mining of Molecular Markers Useful in Red Clover (Trifolium pratense) Breeding.</title>
        <authorList>
            <person name="Istvanek J."/>
            <person name="Dluhosova J."/>
            <person name="Dluhos P."/>
            <person name="Patkova L."/>
            <person name="Nedelnik J."/>
            <person name="Repkova J."/>
        </authorList>
    </citation>
    <scope>NUCLEOTIDE SEQUENCE [LARGE SCALE GENOMIC DNA]</scope>
    <source>
        <strain evidence="3">cv. Tatra</strain>
        <tissue evidence="2">Young leaves</tissue>
    </source>
</reference>
<accession>A0A2K3K4P6</accession>
<name>A0A2K3K4P6_TRIPR</name>
<feature type="non-terminal residue" evidence="2">
    <location>
        <position position="1"/>
    </location>
</feature>
<organism evidence="2 3">
    <name type="scientific">Trifolium pratense</name>
    <name type="common">Red clover</name>
    <dbReference type="NCBI Taxonomy" id="57577"/>
    <lineage>
        <taxon>Eukaryota</taxon>
        <taxon>Viridiplantae</taxon>
        <taxon>Streptophyta</taxon>
        <taxon>Embryophyta</taxon>
        <taxon>Tracheophyta</taxon>
        <taxon>Spermatophyta</taxon>
        <taxon>Magnoliopsida</taxon>
        <taxon>eudicotyledons</taxon>
        <taxon>Gunneridae</taxon>
        <taxon>Pentapetalae</taxon>
        <taxon>rosids</taxon>
        <taxon>fabids</taxon>
        <taxon>Fabales</taxon>
        <taxon>Fabaceae</taxon>
        <taxon>Papilionoideae</taxon>
        <taxon>50 kb inversion clade</taxon>
        <taxon>NPAAA clade</taxon>
        <taxon>Hologalegina</taxon>
        <taxon>IRL clade</taxon>
        <taxon>Trifolieae</taxon>
        <taxon>Trifolium</taxon>
    </lineage>
</organism>
<proteinExistence type="predicted"/>
<protein>
    <submittedName>
        <fullName evidence="2">Uncharacterized protein</fullName>
    </submittedName>
</protein>
<dbReference type="Proteomes" id="UP000236291">
    <property type="component" value="Unassembled WGS sequence"/>
</dbReference>
<dbReference type="AlphaFoldDB" id="A0A2K3K4P6"/>
<reference evidence="2 3" key="1">
    <citation type="journal article" date="2014" name="Am. J. Bot.">
        <title>Genome assembly and annotation for red clover (Trifolium pratense; Fabaceae).</title>
        <authorList>
            <person name="Istvanek J."/>
            <person name="Jaros M."/>
            <person name="Krenek A."/>
            <person name="Repkova J."/>
        </authorList>
    </citation>
    <scope>NUCLEOTIDE SEQUENCE [LARGE SCALE GENOMIC DNA]</scope>
    <source>
        <strain evidence="3">cv. Tatra</strain>
        <tissue evidence="2">Young leaves</tissue>
    </source>
</reference>
<evidence type="ECO:0000313" key="2">
    <source>
        <dbReference type="EMBL" id="PNX61263.1"/>
    </source>
</evidence>
<feature type="region of interest" description="Disordered" evidence="1">
    <location>
        <begin position="1"/>
        <end position="21"/>
    </location>
</feature>
<gene>
    <name evidence="2" type="ORF">L195_g060583</name>
</gene>
<dbReference type="EMBL" id="ASHM01140969">
    <property type="protein sequence ID" value="PNX61263.1"/>
    <property type="molecule type" value="Genomic_DNA"/>
</dbReference>
<comment type="caution">
    <text evidence="2">The sequence shown here is derived from an EMBL/GenBank/DDBJ whole genome shotgun (WGS) entry which is preliminary data.</text>
</comment>
<evidence type="ECO:0000313" key="3">
    <source>
        <dbReference type="Proteomes" id="UP000236291"/>
    </source>
</evidence>
<sequence length="78" mass="8537">SPDPSLGTDTSRSCLPPSELYTSRSSLPIELASSSNGNENGLKMYLNPMIRGSIPMEGKNSTREGVKKIMRYIARIAY</sequence>